<keyword evidence="7 13" id="KW-0067">ATP-binding</keyword>
<sequence length="1898" mass="212816">MNSVAFISSSVRTVGQLSSNTVCRRIMQVSEPYALGRTQKTQLAQMCCITQHHPCNLHISCGGRGTQELDERDLKVVNQIQRYHIQSQALPASEAYKPYRPAPETGLAQTSHSSSETEMWNMVRNNPNGVSVSGLATLMGICVKIGMNPDSPAGLISELKKECLRKLHEEDVDVTNLCLLGEVVYSLEGASDFFREILKSVSTSVDGDISPLEASNLYTLFALIGNQHIYPEVMKRLHRCTESLSHRLPPTAVTNILHSLSVLQEDQPIALIQKIIQRASVTMGSYSHSELIGILRALTRLSLHSVEFLYSLEQELVSRMEVCNPELISVVMEYCLHARWRSTTIFESVAKCFVQNADTYSTPQIAKQIIAMERLNYLPQCASEMFRKLESILTSRFSQFQPRALLNMLHACIHLERFPLNFISKIFSPYFLQRLEGQGHGLDRTALAQLTQLNMCTSLECTFYQGPKLPFYYHVKNFSSVHQFFESPLEDFLFRQVYGPLRKVLGGRKYFSVNVFTQNGYTVDVELNVDEEGMILPLSQWDQTHRRIALCLDGPYRFCTNTPHLLGQEVTKRRHLRKLGYELVQIPYFEYEILKTRRQRMQYLSKKISHAVLKICCMQTERARAKPGETEPEEEDDLEEVVARLERAHWEEVDQPHNAEGSTPLISACQRGLARIALTLLEHAADITLCNQSNQTAMHVSHAALQEELLLAMFRPLPPLPQLLQTCWQGNLHLLQHMLDHRNHMDVDIRNRDGLTPLMLAVRDVDLFEGLGTRLPWEYNPLGVVRELLSRSINLEVCDHKGYSALQYARGIKSSLREELVQVIIDALHHQDKQILKSALSSVGTPREMRYLDKLERKDSSRTRLLPKLVDHCRLDIMNTGAGVPSPPEPKDFPASGWTGVSIKPVPPGASAAPSWSLLSRSAPTIMEPFLDASSLLQVRTNIHNRLASTKETGEGGHKDSPDSGKIRTPRMLAPLKRGCSNGLVLSSLRAPCPLKPIGPFPQSNDHCAEAKKAPRMAMQEQRDRRYSEGSHPRQRLRGGEDTNRDSDSDSDQECLIDLHYQSPKGSPHSDFGDSSVFECVADPEFEVASVHGEPAGVAIQGGVFVRSLFDDKENCEFRHGAVNTEIAKDAEDPQINYADGNQKVACFENPPTDACRAEPFHPKPHATIADTQKTEDDIKMEKSHHVVDNEDLLNPMEDVAVSKEEHVPEASQITRVKKDRKGSSSFQTNNSFNVLACINQNRKKSVAPFHVKSQDGKRGTELVKPRKGSADKKRLGHVRSQGQKQLNQKEQIRPKQLPKTETIGTHKAKPAVDCLTYNDMFQEIMKADDGPAIFEMFATPLYDNLRVARSSARERQVQSAPPTKPQLQNFKNRCPKKLERKKKKQADKAKQKRNRDTAVTEKLCNAPSLTKDSTESLSNPNYISGTIKPEVISCADVNEEMDSPRGKEQTLKAHVLSIIEEALSQTSSLSHMLSIHVQERHLDNVSAEKRKASTELLGSCQEVHEESEVRVDPGNECSQSQEFTSSRDCPAQPKVNTWTLSSKEQTCRRLFETSGDQGGREPLTDELMQCLVDELISLEEKEESDHSENTRGNCHRQETPLTLHQTFHKGTAVVNMEGSSDDEAITWTKGEVLGRGAYGTVYCGLTSQGQLIAVKQVLLDAMDAETAEKEYSCLQREVDLLKSLCHTNIVGFLGTSLSESVVSIFMEYVPGGSIASVLHRFGPLPERVFAIYTQQILEGVAYLHSNRVIHRDLKGNNIMLMPTGVVKLIDFGCARKLSCLNQTGSHGDQLKSAHGTPYWMAPEVINETGHGRKSDIWSVGCTVFEMATGKPPLANMDKMAALFYIGARQGLMPSLPDTFSKHARHFVQACLISDQHQRPSAVQLLEHPFIPHGRWFA</sequence>
<gene>
    <name evidence="17" type="ORF">ACEWY4_023106</name>
</gene>
<evidence type="ECO:0000256" key="2">
    <source>
        <dbReference type="ARBA" id="ARBA00012513"/>
    </source>
</evidence>
<feature type="region of interest" description="Disordered" evidence="14">
    <location>
        <begin position="1012"/>
        <end position="1052"/>
    </location>
</feature>
<feature type="compositionally biased region" description="Basic residues" evidence="14">
    <location>
        <begin position="1374"/>
        <end position="1386"/>
    </location>
</feature>
<feature type="region of interest" description="Disordered" evidence="14">
    <location>
        <begin position="1353"/>
        <end position="1422"/>
    </location>
</feature>
<evidence type="ECO:0000256" key="6">
    <source>
        <dbReference type="ARBA" id="ARBA00022777"/>
    </source>
</evidence>
<reference evidence="17 18" key="1">
    <citation type="submission" date="2024-09" db="EMBL/GenBank/DDBJ databases">
        <title>A chromosome-level genome assembly of Gray's grenadier anchovy, Coilia grayii.</title>
        <authorList>
            <person name="Fu Z."/>
        </authorList>
    </citation>
    <scope>NUCLEOTIDE SEQUENCE [LARGE SCALE GENOMIC DNA]</scope>
    <source>
        <strain evidence="17">G4</strain>
        <tissue evidence="17">Muscle</tissue>
    </source>
</reference>
<dbReference type="SMART" id="SM00952">
    <property type="entry name" value="RAP"/>
    <property type="match status" value="1"/>
</dbReference>
<evidence type="ECO:0000259" key="16">
    <source>
        <dbReference type="PROSITE" id="PS51286"/>
    </source>
</evidence>
<evidence type="ECO:0000256" key="11">
    <source>
        <dbReference type="ARBA" id="ARBA00080573"/>
    </source>
</evidence>
<evidence type="ECO:0000259" key="15">
    <source>
        <dbReference type="PROSITE" id="PS50011"/>
    </source>
</evidence>
<dbReference type="PROSITE" id="PS50011">
    <property type="entry name" value="PROTEIN_KINASE_DOM"/>
    <property type="match status" value="1"/>
</dbReference>
<dbReference type="SUPFAM" id="SSF48403">
    <property type="entry name" value="Ankyrin repeat"/>
    <property type="match status" value="1"/>
</dbReference>
<protein>
    <recommendedName>
        <fullName evidence="10">Mitogen-activated protein kinase kinase kinase 19</fullName>
        <ecNumber evidence="2">2.7.11.1</ecNumber>
    </recommendedName>
    <alternativeName>
        <fullName evidence="11">SPS1/STE20-related protein kinase YSK4</fullName>
    </alternativeName>
</protein>
<evidence type="ECO:0000256" key="4">
    <source>
        <dbReference type="ARBA" id="ARBA00022679"/>
    </source>
</evidence>
<feature type="region of interest" description="Disordered" evidence="14">
    <location>
        <begin position="1505"/>
        <end position="1532"/>
    </location>
</feature>
<feature type="compositionally biased region" description="Basic and acidic residues" evidence="14">
    <location>
        <begin position="1253"/>
        <end position="1274"/>
    </location>
</feature>
<feature type="repeat" description="ANK" evidence="12">
    <location>
        <begin position="660"/>
        <end position="692"/>
    </location>
</feature>
<dbReference type="EMBL" id="JBHFQA010000020">
    <property type="protein sequence ID" value="KAL2081253.1"/>
    <property type="molecule type" value="Genomic_DNA"/>
</dbReference>
<feature type="domain" description="RAP" evidence="16">
    <location>
        <begin position="548"/>
        <end position="606"/>
    </location>
</feature>
<dbReference type="InterPro" id="IPR002110">
    <property type="entry name" value="Ankyrin_rpt"/>
</dbReference>
<feature type="compositionally biased region" description="Polar residues" evidence="14">
    <location>
        <begin position="1358"/>
        <end position="1371"/>
    </location>
</feature>
<keyword evidence="3" id="KW-0723">Serine/threonine-protein kinase</keyword>
<evidence type="ECO:0000256" key="13">
    <source>
        <dbReference type="PROSITE-ProRule" id="PRU10141"/>
    </source>
</evidence>
<dbReference type="InterPro" id="IPR036770">
    <property type="entry name" value="Ankyrin_rpt-contain_sf"/>
</dbReference>
<dbReference type="InterPro" id="IPR013579">
    <property type="entry name" value="FAST_2"/>
</dbReference>
<feature type="compositionally biased region" description="Basic and acidic residues" evidence="14">
    <location>
        <begin position="952"/>
        <end position="966"/>
    </location>
</feature>
<dbReference type="PROSITE" id="PS00107">
    <property type="entry name" value="PROTEIN_KINASE_ATP"/>
    <property type="match status" value="1"/>
</dbReference>
<dbReference type="Pfam" id="PF00069">
    <property type="entry name" value="Pkinase"/>
    <property type="match status" value="1"/>
</dbReference>
<dbReference type="InterPro" id="IPR008271">
    <property type="entry name" value="Ser/Thr_kinase_AS"/>
</dbReference>
<dbReference type="SMART" id="SM00248">
    <property type="entry name" value="ANK"/>
    <property type="match status" value="2"/>
</dbReference>
<feature type="compositionally biased region" description="Basic and acidic residues" evidence="14">
    <location>
        <begin position="1505"/>
        <end position="1514"/>
    </location>
</feature>
<dbReference type="InterPro" id="IPR013584">
    <property type="entry name" value="RAP"/>
</dbReference>
<keyword evidence="5 13" id="KW-0547">Nucleotide-binding</keyword>
<evidence type="ECO:0000256" key="12">
    <source>
        <dbReference type="PROSITE-ProRule" id="PRU00023"/>
    </source>
</evidence>
<dbReference type="InterPro" id="IPR000719">
    <property type="entry name" value="Prot_kinase_dom"/>
</dbReference>
<dbReference type="FunFam" id="1.10.510.10:FF:000331">
    <property type="entry name" value="Mitogen-activated protein kinase kinase kinase 19"/>
    <property type="match status" value="1"/>
</dbReference>
<evidence type="ECO:0000256" key="3">
    <source>
        <dbReference type="ARBA" id="ARBA00022527"/>
    </source>
</evidence>
<organism evidence="17 18">
    <name type="scientific">Coilia grayii</name>
    <name type="common">Gray's grenadier anchovy</name>
    <dbReference type="NCBI Taxonomy" id="363190"/>
    <lineage>
        <taxon>Eukaryota</taxon>
        <taxon>Metazoa</taxon>
        <taxon>Chordata</taxon>
        <taxon>Craniata</taxon>
        <taxon>Vertebrata</taxon>
        <taxon>Euteleostomi</taxon>
        <taxon>Actinopterygii</taxon>
        <taxon>Neopterygii</taxon>
        <taxon>Teleostei</taxon>
        <taxon>Clupei</taxon>
        <taxon>Clupeiformes</taxon>
        <taxon>Clupeoidei</taxon>
        <taxon>Engraulidae</taxon>
        <taxon>Coilinae</taxon>
        <taxon>Coilia</taxon>
    </lineage>
</organism>
<dbReference type="PANTHER" id="PTHR11584:SF369">
    <property type="entry name" value="MITOGEN-ACTIVATED PROTEIN KINASE KINASE KINASE 19-RELATED"/>
    <property type="match status" value="1"/>
</dbReference>
<name>A0ABD1J224_9TELE</name>
<comment type="catalytic activity">
    <reaction evidence="9">
        <text>L-seryl-[protein] + ATP = O-phospho-L-seryl-[protein] + ADP + H(+)</text>
        <dbReference type="Rhea" id="RHEA:17989"/>
        <dbReference type="Rhea" id="RHEA-COMP:9863"/>
        <dbReference type="Rhea" id="RHEA-COMP:11604"/>
        <dbReference type="ChEBI" id="CHEBI:15378"/>
        <dbReference type="ChEBI" id="CHEBI:29999"/>
        <dbReference type="ChEBI" id="CHEBI:30616"/>
        <dbReference type="ChEBI" id="CHEBI:83421"/>
        <dbReference type="ChEBI" id="CHEBI:456216"/>
        <dbReference type="EC" id="2.7.11.1"/>
    </reaction>
</comment>
<dbReference type="InterPro" id="IPR010622">
    <property type="entry name" value="FAST_Leu-rich"/>
</dbReference>
<evidence type="ECO:0000256" key="1">
    <source>
        <dbReference type="ARBA" id="ARBA00008874"/>
    </source>
</evidence>
<comment type="caution">
    <text evidence="17">The sequence shown here is derived from an EMBL/GenBank/DDBJ whole genome shotgun (WGS) entry which is preliminary data.</text>
</comment>
<keyword evidence="6" id="KW-0418">Kinase</keyword>
<dbReference type="InterPro" id="IPR017441">
    <property type="entry name" value="Protein_kinase_ATP_BS"/>
</dbReference>
<dbReference type="InterPro" id="IPR011009">
    <property type="entry name" value="Kinase-like_dom_sf"/>
</dbReference>
<feature type="region of interest" description="Disordered" evidence="14">
    <location>
        <begin position="947"/>
        <end position="972"/>
    </location>
</feature>
<accession>A0ABD1J224</accession>
<dbReference type="EC" id="2.7.11.1" evidence="2"/>
<dbReference type="SUPFAM" id="SSF56112">
    <property type="entry name" value="Protein kinase-like (PK-like)"/>
    <property type="match status" value="1"/>
</dbReference>
<feature type="compositionally biased region" description="Polar residues" evidence="14">
    <location>
        <begin position="1408"/>
        <end position="1422"/>
    </location>
</feature>
<dbReference type="SMART" id="SM00220">
    <property type="entry name" value="S_TKc"/>
    <property type="match status" value="1"/>
</dbReference>
<evidence type="ECO:0000256" key="8">
    <source>
        <dbReference type="ARBA" id="ARBA00047899"/>
    </source>
</evidence>
<comment type="catalytic activity">
    <reaction evidence="8">
        <text>L-threonyl-[protein] + ATP = O-phospho-L-threonyl-[protein] + ADP + H(+)</text>
        <dbReference type="Rhea" id="RHEA:46608"/>
        <dbReference type="Rhea" id="RHEA-COMP:11060"/>
        <dbReference type="Rhea" id="RHEA-COMP:11605"/>
        <dbReference type="ChEBI" id="CHEBI:15378"/>
        <dbReference type="ChEBI" id="CHEBI:30013"/>
        <dbReference type="ChEBI" id="CHEBI:30616"/>
        <dbReference type="ChEBI" id="CHEBI:61977"/>
        <dbReference type="ChEBI" id="CHEBI:456216"/>
        <dbReference type="EC" id="2.7.11.1"/>
    </reaction>
</comment>
<dbReference type="Pfam" id="PF08368">
    <property type="entry name" value="FAST_2"/>
    <property type="match status" value="1"/>
</dbReference>
<dbReference type="Proteomes" id="UP001591681">
    <property type="component" value="Unassembled WGS sequence"/>
</dbReference>
<evidence type="ECO:0000256" key="7">
    <source>
        <dbReference type="ARBA" id="ARBA00022840"/>
    </source>
</evidence>
<feature type="compositionally biased region" description="Basic and acidic residues" evidence="14">
    <location>
        <begin position="1387"/>
        <end position="1400"/>
    </location>
</feature>
<dbReference type="Gene3D" id="1.10.510.10">
    <property type="entry name" value="Transferase(Phosphotransferase) domain 1"/>
    <property type="match status" value="1"/>
</dbReference>
<evidence type="ECO:0000313" key="18">
    <source>
        <dbReference type="Proteomes" id="UP001591681"/>
    </source>
</evidence>
<keyword evidence="18" id="KW-1185">Reference proteome</keyword>
<evidence type="ECO:0000256" key="9">
    <source>
        <dbReference type="ARBA" id="ARBA00048679"/>
    </source>
</evidence>
<dbReference type="PROSITE" id="PS00108">
    <property type="entry name" value="PROTEIN_KINASE_ST"/>
    <property type="match status" value="1"/>
</dbReference>
<comment type="similarity">
    <text evidence="1">Belongs to the protein kinase superfamily. STE Ser/Thr protein kinase family. STE20 subfamily.</text>
</comment>
<feature type="compositionally biased region" description="Polar residues" evidence="14">
    <location>
        <begin position="1281"/>
        <end position="1290"/>
    </location>
</feature>
<feature type="domain" description="Protein kinase" evidence="15">
    <location>
        <begin position="1628"/>
        <end position="1891"/>
    </location>
</feature>
<evidence type="ECO:0000256" key="5">
    <source>
        <dbReference type="ARBA" id="ARBA00022741"/>
    </source>
</evidence>
<keyword evidence="12" id="KW-0040">ANK repeat</keyword>
<evidence type="ECO:0000313" key="17">
    <source>
        <dbReference type="EMBL" id="KAL2081253.1"/>
    </source>
</evidence>
<dbReference type="GO" id="GO:0004674">
    <property type="term" value="F:protein serine/threonine kinase activity"/>
    <property type="evidence" value="ECO:0007669"/>
    <property type="project" value="UniProtKB-KW"/>
</dbReference>
<evidence type="ECO:0000256" key="10">
    <source>
        <dbReference type="ARBA" id="ARBA00069016"/>
    </source>
</evidence>
<feature type="compositionally biased region" description="Basic and acidic residues" evidence="14">
    <location>
        <begin position="1021"/>
        <end position="1048"/>
    </location>
</feature>
<feature type="region of interest" description="Disordered" evidence="14">
    <location>
        <begin position="1248"/>
        <end position="1293"/>
    </location>
</feature>
<dbReference type="PANTHER" id="PTHR11584">
    <property type="entry name" value="SERINE/THREONINE PROTEIN KINASE"/>
    <property type="match status" value="1"/>
</dbReference>
<dbReference type="PROSITE" id="PS50088">
    <property type="entry name" value="ANK_REPEAT"/>
    <property type="match status" value="1"/>
</dbReference>
<dbReference type="PROSITE" id="PS51286">
    <property type="entry name" value="RAP"/>
    <property type="match status" value="1"/>
</dbReference>
<feature type="region of interest" description="Disordered" evidence="14">
    <location>
        <begin position="1204"/>
        <end position="1226"/>
    </location>
</feature>
<feature type="compositionally biased region" description="Polar residues" evidence="14">
    <location>
        <begin position="1517"/>
        <end position="1528"/>
    </location>
</feature>
<dbReference type="Gene3D" id="1.25.40.20">
    <property type="entry name" value="Ankyrin repeat-containing domain"/>
    <property type="match status" value="1"/>
</dbReference>
<dbReference type="Pfam" id="PF06743">
    <property type="entry name" value="FAST_1"/>
    <property type="match status" value="1"/>
</dbReference>
<dbReference type="Pfam" id="PF08373">
    <property type="entry name" value="RAP"/>
    <property type="match status" value="1"/>
</dbReference>
<feature type="binding site" evidence="13">
    <location>
        <position position="1656"/>
    </location>
    <ligand>
        <name>ATP</name>
        <dbReference type="ChEBI" id="CHEBI:30616"/>
    </ligand>
</feature>
<evidence type="ECO:0000256" key="14">
    <source>
        <dbReference type="SAM" id="MobiDB-lite"/>
    </source>
</evidence>
<dbReference type="GO" id="GO:0035556">
    <property type="term" value="P:intracellular signal transduction"/>
    <property type="evidence" value="ECO:0007669"/>
    <property type="project" value="UniProtKB-ARBA"/>
</dbReference>
<keyword evidence="4" id="KW-0808">Transferase</keyword>
<proteinExistence type="inferred from homology"/>
<dbReference type="GO" id="GO:0005524">
    <property type="term" value="F:ATP binding"/>
    <property type="evidence" value="ECO:0007669"/>
    <property type="project" value="UniProtKB-UniRule"/>
</dbReference>